<dbReference type="PATRIC" id="fig|47853.6.peg.3050"/>
<evidence type="ECO:0000313" key="1">
    <source>
        <dbReference type="EMBL" id="KIR66331.1"/>
    </source>
</evidence>
<dbReference type="EMBL" id="JXSX01000001">
    <property type="protein sequence ID" value="KIR66331.1"/>
    <property type="molecule type" value="Genomic_DNA"/>
</dbReference>
<organism evidence="1 2">
    <name type="scientific">Micromonospora haikouensis</name>
    <dbReference type="NCBI Taxonomy" id="686309"/>
    <lineage>
        <taxon>Bacteria</taxon>
        <taxon>Bacillati</taxon>
        <taxon>Actinomycetota</taxon>
        <taxon>Actinomycetes</taxon>
        <taxon>Micromonosporales</taxon>
        <taxon>Micromonosporaceae</taxon>
        <taxon>Micromonospora</taxon>
    </lineage>
</organism>
<comment type="caution">
    <text evidence="1">The sequence shown here is derived from an EMBL/GenBank/DDBJ whole genome shotgun (WGS) entry which is preliminary data.</text>
</comment>
<dbReference type="RefSeq" id="WP_043963223.1">
    <property type="nucleotide sequence ID" value="NZ_JBEZEP010000123.1"/>
</dbReference>
<proteinExistence type="predicted"/>
<protein>
    <submittedName>
        <fullName evidence="1">Uncharacterized protein</fullName>
    </submittedName>
</protein>
<sequence length="94" mass="10456">MATFDEWLDAYDIVYRTLPATSHLQCPNCGHRTLRLVFTGPPGAGYGYASFWCDTCLEGIHLSRVPIPEGITARPLDASAEERGRALPDYRLIT</sequence>
<name>A0A0D0X5E0_9ACTN</name>
<dbReference type="GeneID" id="301305303"/>
<dbReference type="OrthoDB" id="2648199at2"/>
<keyword evidence="2" id="KW-1185">Reference proteome</keyword>
<accession>A0A0D0X5E0</accession>
<dbReference type="AlphaFoldDB" id="A0A0D0X5E0"/>
<evidence type="ECO:0000313" key="2">
    <source>
        <dbReference type="Proteomes" id="UP000032254"/>
    </source>
</evidence>
<dbReference type="Proteomes" id="UP000032254">
    <property type="component" value="Unassembled WGS sequence"/>
</dbReference>
<gene>
    <name evidence="1" type="ORF">TK50_14440</name>
</gene>
<reference evidence="1 2" key="1">
    <citation type="submission" date="2015-01" db="EMBL/GenBank/DDBJ databases">
        <title>Sequencing and annotation of Micromonospora carbonacea strain JXNU-1 genome.</title>
        <authorList>
            <person name="Long Z."/>
            <person name="Huang Y."/>
            <person name="Jiang Y."/>
        </authorList>
    </citation>
    <scope>NUCLEOTIDE SEQUENCE [LARGE SCALE GENOMIC DNA]</scope>
    <source>
        <strain evidence="1 2">JXNU-1</strain>
    </source>
</reference>